<dbReference type="AlphaFoldDB" id="A0A4V2JZ74"/>
<feature type="region of interest" description="Disordered" evidence="1">
    <location>
        <begin position="30"/>
        <end position="49"/>
    </location>
</feature>
<evidence type="ECO:0000256" key="1">
    <source>
        <dbReference type="SAM" id="MobiDB-lite"/>
    </source>
</evidence>
<dbReference type="EMBL" id="ML143490">
    <property type="protein sequence ID" value="TBU23993.1"/>
    <property type="molecule type" value="Genomic_DNA"/>
</dbReference>
<dbReference type="Proteomes" id="UP000292957">
    <property type="component" value="Unassembled WGS sequence"/>
</dbReference>
<evidence type="ECO:0000313" key="2">
    <source>
        <dbReference type="EMBL" id="TBU23993.1"/>
    </source>
</evidence>
<reference evidence="2" key="1">
    <citation type="submission" date="2019-01" db="EMBL/GenBank/DDBJ databases">
        <title>Draft genome sequences of three monokaryotic isolates of the white-rot basidiomycete fungus Dichomitus squalens.</title>
        <authorList>
            <consortium name="DOE Joint Genome Institute"/>
            <person name="Lopez S.C."/>
            <person name="Andreopoulos B."/>
            <person name="Pangilinan J."/>
            <person name="Lipzen A."/>
            <person name="Riley R."/>
            <person name="Ahrendt S."/>
            <person name="Ng V."/>
            <person name="Barry K."/>
            <person name="Daum C."/>
            <person name="Grigoriev I.V."/>
            <person name="Hilden K.S."/>
            <person name="Makela M.R."/>
            <person name="de Vries R.P."/>
        </authorList>
    </citation>
    <scope>NUCLEOTIDE SEQUENCE [LARGE SCALE GENOMIC DNA]</scope>
    <source>
        <strain evidence="2">OM18370.1</strain>
    </source>
</reference>
<accession>A0A4V2JZ74</accession>
<sequence>MFPYHLSSINITSMAVIMDNYPNTDTTLQFRPSGAPTPEGSAHEPIRSNGPRYYQRIRLESPIHLSDECEESPSADNSDIPSDSTLGGLWIADHAFRVVQDLVSDCRSLCKFDQMSVDMDYEDSFPDATISVDIDAVARSPLIFPSVTSLRLAGRSFAEFGTQRPLFESLATTFPNLRALTVASSV</sequence>
<gene>
    <name evidence="2" type="ORF">BD311DRAFT_868455</name>
</gene>
<protein>
    <submittedName>
        <fullName evidence="2">Uncharacterized protein</fullName>
    </submittedName>
</protein>
<proteinExistence type="predicted"/>
<organism evidence="2">
    <name type="scientific">Dichomitus squalens</name>
    <dbReference type="NCBI Taxonomy" id="114155"/>
    <lineage>
        <taxon>Eukaryota</taxon>
        <taxon>Fungi</taxon>
        <taxon>Dikarya</taxon>
        <taxon>Basidiomycota</taxon>
        <taxon>Agaricomycotina</taxon>
        <taxon>Agaricomycetes</taxon>
        <taxon>Polyporales</taxon>
        <taxon>Polyporaceae</taxon>
        <taxon>Dichomitus</taxon>
    </lineage>
</organism>
<name>A0A4V2JZ74_9APHY</name>